<dbReference type="SUPFAM" id="SSF52058">
    <property type="entry name" value="L domain-like"/>
    <property type="match status" value="1"/>
</dbReference>
<dbReference type="AlphaFoldDB" id="A0A9N8HSW9"/>
<reference evidence="5" key="1">
    <citation type="submission" date="2020-06" db="EMBL/GenBank/DDBJ databases">
        <authorList>
            <consortium name="Plant Systems Biology data submission"/>
        </authorList>
    </citation>
    <scope>NUCLEOTIDE SEQUENCE</scope>
    <source>
        <strain evidence="5">D6</strain>
    </source>
</reference>
<dbReference type="EMBL" id="CAICTM010001499">
    <property type="protein sequence ID" value="CAB9524157.1"/>
    <property type="molecule type" value="Genomic_DNA"/>
</dbReference>
<feature type="region of interest" description="Disordered" evidence="3">
    <location>
        <begin position="186"/>
        <end position="224"/>
    </location>
</feature>
<evidence type="ECO:0000256" key="4">
    <source>
        <dbReference type="SAM" id="Phobius"/>
    </source>
</evidence>
<sequence length="765" mass="82556">MTTEIKPKESATKDALLEGEEETKKQHVVGVGEVKEDEKSDEEKTPLPAQYRQSNERPQSNEDLQYKEDMLALDDALAKGQVPVLAVKKDGGAAIDNKTPAASLTTAAIGSKGSGSKGTGSKKNTSDPHYNPLGDHAAQHGIDVHVEALPQQQQHRIRASVPGAYAESPDQAPLHSLLYAANSIRAHRNGPSPRPQDGLRTSNSRAQSSVPSPPPGSQDGSHVGLVEATPVCNTECLEEAEPVDLNDLYPSNRRGGDDDDAQWGKRSDQLACTPILFIIGLIVTALLGSGLIVYFTTENSNSNTEVATVAPPVNETLITTTAANDTNDDGSLVLNLDLDLPATTLYVLERDTAMESPQAKAYKWVQNDPWLGNYSRDRLLQRFAAATFYYATGGETWKNQGGETELVVWGIGGVTIAPDSARVSGTAAGGAAEEGSGQPNGAGGNSTVSSSAPTRRPDPLLENLEHNVTLEQWLSYTSHECDWYSVPSKQELDQHNLCQNGTFYDLDLTQNNLTGSLPPELSLFHGLFRFNSARNSLMGTLPTEIGMMSRLSSWSSRGSRLRGVIPTELGLLSDNLEVFSVNNNELTGTLPNEFFKLHKLRELRLMDNLFTGTLPDDICFGMPSLTDVKLFRIGLTGTIPSSFNRCTHLFFLGLNDNQFTGTVPSELGGVTRLEMLNLQSNNLSGTVPSELGKLTRLKSFQIQDNEGIFGPLPSELGQLNATLTRLNLKGTSITGTIPWELCSIGKLDFDCSDSLCGCDCPCAPQ</sequence>
<dbReference type="OrthoDB" id="47890at2759"/>
<evidence type="ECO:0000313" key="6">
    <source>
        <dbReference type="Proteomes" id="UP001153069"/>
    </source>
</evidence>
<keyword evidence="2" id="KW-0677">Repeat</keyword>
<accession>A0A9N8HSW9</accession>
<dbReference type="InterPro" id="IPR032675">
    <property type="entry name" value="LRR_dom_sf"/>
</dbReference>
<keyword evidence="4" id="KW-0472">Membrane</keyword>
<dbReference type="InterPro" id="IPR001611">
    <property type="entry name" value="Leu-rich_rpt"/>
</dbReference>
<feature type="region of interest" description="Disordered" evidence="3">
    <location>
        <begin position="243"/>
        <end position="263"/>
    </location>
</feature>
<dbReference type="Pfam" id="PF00560">
    <property type="entry name" value="LRR_1"/>
    <property type="match status" value="3"/>
</dbReference>
<dbReference type="PANTHER" id="PTHR48004:SF58">
    <property type="entry name" value="OS01G0162200 PROTEIN"/>
    <property type="match status" value="1"/>
</dbReference>
<feature type="compositionally biased region" description="Basic and acidic residues" evidence="3">
    <location>
        <begin position="1"/>
        <end position="16"/>
    </location>
</feature>
<feature type="region of interest" description="Disordered" evidence="3">
    <location>
        <begin position="91"/>
        <end position="136"/>
    </location>
</feature>
<keyword evidence="4" id="KW-0812">Transmembrane</keyword>
<name>A0A9N8HSW9_9STRA</name>
<protein>
    <submittedName>
        <fullName evidence="5">Leucine rich repeat N-terminal domain</fullName>
    </submittedName>
</protein>
<feature type="region of interest" description="Disordered" evidence="3">
    <location>
        <begin position="425"/>
        <end position="458"/>
    </location>
</feature>
<feature type="region of interest" description="Disordered" evidence="3">
    <location>
        <begin position="1"/>
        <end position="68"/>
    </location>
</feature>
<organism evidence="5 6">
    <name type="scientific">Seminavis robusta</name>
    <dbReference type="NCBI Taxonomy" id="568900"/>
    <lineage>
        <taxon>Eukaryota</taxon>
        <taxon>Sar</taxon>
        <taxon>Stramenopiles</taxon>
        <taxon>Ochrophyta</taxon>
        <taxon>Bacillariophyta</taxon>
        <taxon>Bacillariophyceae</taxon>
        <taxon>Bacillariophycidae</taxon>
        <taxon>Naviculales</taxon>
        <taxon>Naviculaceae</taxon>
        <taxon>Seminavis</taxon>
    </lineage>
</organism>
<gene>
    <name evidence="5" type="ORF">SEMRO_1501_G277890.1</name>
</gene>
<feature type="compositionally biased region" description="Basic and acidic residues" evidence="3">
    <location>
        <begin position="33"/>
        <end position="45"/>
    </location>
</feature>
<keyword evidence="4" id="KW-1133">Transmembrane helix</keyword>
<evidence type="ECO:0000256" key="2">
    <source>
        <dbReference type="ARBA" id="ARBA00022737"/>
    </source>
</evidence>
<feature type="transmembrane region" description="Helical" evidence="4">
    <location>
        <begin position="275"/>
        <end position="295"/>
    </location>
</feature>
<keyword evidence="1" id="KW-0433">Leucine-rich repeat</keyword>
<evidence type="ECO:0000313" key="5">
    <source>
        <dbReference type="EMBL" id="CAB9524157.1"/>
    </source>
</evidence>
<proteinExistence type="predicted"/>
<evidence type="ECO:0000256" key="1">
    <source>
        <dbReference type="ARBA" id="ARBA00022614"/>
    </source>
</evidence>
<dbReference type="Proteomes" id="UP001153069">
    <property type="component" value="Unassembled WGS sequence"/>
</dbReference>
<evidence type="ECO:0000256" key="3">
    <source>
        <dbReference type="SAM" id="MobiDB-lite"/>
    </source>
</evidence>
<comment type="caution">
    <text evidence="5">The sequence shown here is derived from an EMBL/GenBank/DDBJ whole genome shotgun (WGS) entry which is preliminary data.</text>
</comment>
<feature type="compositionally biased region" description="Low complexity" evidence="3">
    <location>
        <begin position="425"/>
        <end position="437"/>
    </location>
</feature>
<dbReference type="Gene3D" id="3.80.10.10">
    <property type="entry name" value="Ribonuclease Inhibitor"/>
    <property type="match status" value="2"/>
</dbReference>
<dbReference type="InterPro" id="IPR052941">
    <property type="entry name" value="StomDev_PlantInt_Reg"/>
</dbReference>
<feature type="compositionally biased region" description="Polar residues" evidence="3">
    <location>
        <begin position="51"/>
        <end position="63"/>
    </location>
</feature>
<dbReference type="PANTHER" id="PTHR48004">
    <property type="entry name" value="OS01G0149700 PROTEIN"/>
    <property type="match status" value="1"/>
</dbReference>
<dbReference type="FunFam" id="3.80.10.10:FF:000041">
    <property type="entry name" value="LRR receptor-like serine/threonine-protein kinase ERECTA"/>
    <property type="match status" value="1"/>
</dbReference>
<keyword evidence="6" id="KW-1185">Reference proteome</keyword>